<dbReference type="InterPro" id="IPR013783">
    <property type="entry name" value="Ig-like_fold"/>
</dbReference>
<proteinExistence type="predicted"/>
<dbReference type="GO" id="GO:0000272">
    <property type="term" value="P:polysaccharide catabolic process"/>
    <property type="evidence" value="ECO:0007669"/>
    <property type="project" value="UniProtKB-KW"/>
</dbReference>
<sequence>MITRSGVAAWVVSHKSLAATLTSGTVVAALVAVVAVASTGYTAQKVDLDDATVWVTSDQHQAVGRANPQVGELNTAIRMESGSLSVSQYGQTVVVSDLGGGEARILDTSGAVVADTVSLPVGDVRIALTASVAVVTSRTTGDVWLTTPEALAVFDSAAPADLTLGAGGDTVVAGDGTVFAVSAATGSVFAVDPAADGVDAPSTAIDVEPSDDLSITAVGDRWVVLDRTAGRLITSGGSFPIELPTGADESWLQDASADAPGVFVATSEALLEFSLADGSASALSSGHTGGSASPVEVGGCWYAGWSDGRSWQRCAGGEPVEGTLEGAAGADGLAFRTDGRGGVLLSDTVSGRSWDVTRDNAPIDNWSDLLPDTAAEDQSSETVTDQPVTVDPTQRPPVAVDDELGARPGRSTVLPVLLNDYDPNGDVIVIDEVRLPDGADWTVDRITDDQQLQLTLPPAASGEISFGYTISDGRGGTADATVRVAVRAPTENSPPVQSNWAGVDVAIGGRAESDIRSDWYDPDGDAFYVQSAAAAAPDVVTFTPEGVVTFTDAGQSTGTKEVSLSVSDGQAATTGTLGVSVHEPADVPLVAEGFVVLAKVGQPVQLSPLEHVRGGSTALRLANAPAHEGFEITPDYAGGTVRIAAQAAGSDTIDYAVSDGAKTASGVIRVIATLPPDANTRPVTVPHSAFARQNTSVLVDVLATDFDPAGGVLIVSGVDGVSAVDGLRVEIIDQRMIRVTLTRPLESGSTALTYTVTNGLADAQGSVTVVEIPEPAQRQPPVAVPDTAAVRVGDVVDIPVLANDVQPDGDTLTLAPELVQTLGADSGLLFTSGSRLRYLAPDTPGDFTAVYRVEAPDGQWATAPVTINVREADATANAAPVPQQITARVIAGETVRIPIPLTGIDPDGDSVQFLGIDSVPDKGTVSDTGSDWIDYTAGDYSTGTDDFRYSVVDRLGARATGTIRVGVSARRDGARNPVATPDEVLVRPGKTVLVRVLENDSDPDGGALAVTDVSPVTEGATATIVDDMLSIVTPETPGRYGFIYTIGNARGGTSSSFATVDVSADAPLARPQVSDTVLSLTDILDKSSVEVDVLDNVFFAEGPASELWLSVLPAYAPVAKVDGARVRVTVKPQRQVIPFSVAHPDDPNVRSSGFIWVPGTDDALPQLRPDAPKLTVQSGSALTIAVNDYVVAVGGRQVTITDPNAVRATHADGSPLVADDRSLVFRSADKYFGPASISFEVSDGRGAGARTATLVLPITVTPRDDQPPVFSGATIDVEPGQQKVLDLSRLTTSPSGAPSSSFRYQLLDPKPPGFTALLLGSTLTVTADVGAKKGAQGALAIGVGDGVSAGTTGRIEMTVVPSTKPLAVPATDTVIAPRGQTTTVDVLANDDATNPFPQQPLTVAAVRGADAGSLPAGVTVVPSSDKRVLQVTVAQDAPPSDLTLQYQVLDGTGDPDRATWGTVRIAVQDRPGPVTGLTVTGFGDRTVTVSFAAGPANNSPIVGFDVVTRTDSGSAIVSSCASTSCVVGTPGNGPGNAVIVSVAAKNAIGSSDAANYATPVWSDLLPSAPGTVTVSPRDGALDVRWNTSTVGPGGSAVRAYEVTADGRSVATLDAAGPGCDTSHCQTTVTGLANGQSSTVTVTARNGAYPALAVWPSGSASGTPFGPPSASTVSAVANLDSGPGSVTVSWPEFAGNGDRVTGYFAQLLAQGVNSVPGGAQSCSVSSPAPGTVDPPRAGGDVVAQQNLGGDARSATFDGLTEVDSTYAFVVWGYNAAGCVASAVVTTVAYPSPGQVDALGVTMSMQRRDGDRVVDVRVTTAPTPNPVSNPRYYVRPVDGSDPSGPAVGFQLGNFPRELTGGAFGQNYRFVIRACNVWSGVEVCGPYSAPVTAPDPSITFEFTPTTAPSWSGGAWTWVAGPQNGSLQPQYWCGSHAVYLANRDHPENLPHDQVVGPTSCTPGTPPVAGDAALYVQIGGYGYVYVG</sequence>
<dbReference type="GO" id="GO:0016798">
    <property type="term" value="F:hydrolase activity, acting on glycosyl bonds"/>
    <property type="evidence" value="ECO:0007669"/>
    <property type="project" value="UniProtKB-KW"/>
</dbReference>
<keyword evidence="6" id="KW-1185">Reference proteome</keyword>
<keyword evidence="1" id="KW-0378">Hydrolase</keyword>
<evidence type="ECO:0000259" key="4">
    <source>
        <dbReference type="SMART" id="SM00060"/>
    </source>
</evidence>
<evidence type="ECO:0000256" key="1">
    <source>
        <dbReference type="ARBA" id="ARBA00023295"/>
    </source>
</evidence>
<organism evidence="5 6">
    <name type="scientific">Herbiconiux ginsengi</name>
    <dbReference type="NCBI Taxonomy" id="381665"/>
    <lineage>
        <taxon>Bacteria</taxon>
        <taxon>Bacillati</taxon>
        <taxon>Actinomycetota</taxon>
        <taxon>Actinomycetes</taxon>
        <taxon>Micrococcales</taxon>
        <taxon>Microbacteriaceae</taxon>
        <taxon>Herbiconiux</taxon>
    </lineage>
</organism>
<evidence type="ECO:0000313" key="5">
    <source>
        <dbReference type="EMBL" id="SDZ12654.1"/>
    </source>
</evidence>
<dbReference type="EMBL" id="FNPZ01000002">
    <property type="protein sequence ID" value="SDZ12654.1"/>
    <property type="molecule type" value="Genomic_DNA"/>
</dbReference>
<dbReference type="Pfam" id="PF17963">
    <property type="entry name" value="Big_9"/>
    <property type="match status" value="6"/>
</dbReference>
<feature type="compositionally biased region" description="Low complexity" evidence="3">
    <location>
        <begin position="382"/>
        <end position="393"/>
    </location>
</feature>
<dbReference type="STRING" id="381665.SAMN05216554_2523"/>
<evidence type="ECO:0000256" key="2">
    <source>
        <dbReference type="ARBA" id="ARBA00023326"/>
    </source>
</evidence>
<keyword evidence="2" id="KW-0119">Carbohydrate metabolism</keyword>
<dbReference type="RefSeq" id="WP_092554053.1">
    <property type="nucleotide sequence ID" value="NZ_FNPZ01000002.1"/>
</dbReference>
<dbReference type="InterPro" id="IPR036116">
    <property type="entry name" value="FN3_sf"/>
</dbReference>
<dbReference type="NCBIfam" id="NF012211">
    <property type="entry name" value="tand_rpt_95"/>
    <property type="match status" value="1"/>
</dbReference>
<name>A0A1H3QGE4_9MICO</name>
<dbReference type="Proteomes" id="UP000198891">
    <property type="component" value="Unassembled WGS sequence"/>
</dbReference>
<keyword evidence="1" id="KW-0326">Glycosidase</keyword>
<dbReference type="SMART" id="SM00060">
    <property type="entry name" value="FN3"/>
    <property type="match status" value="3"/>
</dbReference>
<gene>
    <name evidence="5" type="ORF">SAMN05216554_2523</name>
</gene>
<feature type="domain" description="Fibronectin type-III" evidence="4">
    <location>
        <begin position="1566"/>
        <end position="1650"/>
    </location>
</feature>
<dbReference type="CDD" id="cd00063">
    <property type="entry name" value="FN3"/>
    <property type="match status" value="1"/>
</dbReference>
<protein>
    <recommendedName>
        <fullName evidence="4">Fibronectin type-III domain-containing protein</fullName>
    </recommendedName>
</protein>
<evidence type="ECO:0000313" key="6">
    <source>
        <dbReference type="Proteomes" id="UP000198891"/>
    </source>
</evidence>
<reference evidence="5 6" key="1">
    <citation type="submission" date="2016-10" db="EMBL/GenBank/DDBJ databases">
        <authorList>
            <person name="de Groot N.N."/>
        </authorList>
    </citation>
    <scope>NUCLEOTIDE SEQUENCE [LARGE SCALE GENOMIC DNA]</scope>
    <source>
        <strain evidence="5 6">CGMCC 4.3491</strain>
    </source>
</reference>
<dbReference type="OrthoDB" id="5241356at2"/>
<dbReference type="SUPFAM" id="SSF49265">
    <property type="entry name" value="Fibronectin type III"/>
    <property type="match status" value="2"/>
</dbReference>
<dbReference type="InterPro" id="IPR003961">
    <property type="entry name" value="FN3_dom"/>
</dbReference>
<keyword evidence="2" id="KW-0624">Polysaccharide degradation</keyword>
<dbReference type="SUPFAM" id="SSF50969">
    <property type="entry name" value="YVTN repeat-like/Quinoprotein amine dehydrogenase"/>
    <property type="match status" value="1"/>
</dbReference>
<feature type="region of interest" description="Disordered" evidence="3">
    <location>
        <begin position="374"/>
        <end position="406"/>
    </location>
</feature>
<dbReference type="Gene3D" id="2.60.40.10">
    <property type="entry name" value="Immunoglobulins"/>
    <property type="match status" value="3"/>
</dbReference>
<dbReference type="InterPro" id="IPR011044">
    <property type="entry name" value="Quino_amine_DH_bsu"/>
</dbReference>
<accession>A0A1H3QGE4</accession>
<evidence type="ECO:0000256" key="3">
    <source>
        <dbReference type="SAM" id="MobiDB-lite"/>
    </source>
</evidence>
<feature type="domain" description="Fibronectin type-III" evidence="4">
    <location>
        <begin position="1667"/>
        <end position="1778"/>
    </location>
</feature>
<feature type="domain" description="Fibronectin type-III" evidence="4">
    <location>
        <begin position="1471"/>
        <end position="1551"/>
    </location>
</feature>